<gene>
    <name evidence="1" type="ORF">SAMN05444280_102101</name>
</gene>
<dbReference type="PROSITE" id="PS51257">
    <property type="entry name" value="PROKAR_LIPOPROTEIN"/>
    <property type="match status" value="1"/>
</dbReference>
<dbReference type="RefSeq" id="WP_073164644.1">
    <property type="nucleotide sequence ID" value="NZ_FQZE01000002.1"/>
</dbReference>
<dbReference type="Gene3D" id="3.20.20.80">
    <property type="entry name" value="Glycosidases"/>
    <property type="match status" value="1"/>
</dbReference>
<evidence type="ECO:0008006" key="3">
    <source>
        <dbReference type="Google" id="ProtNLM"/>
    </source>
</evidence>
<dbReference type="InterPro" id="IPR017853">
    <property type="entry name" value="GH"/>
</dbReference>
<protein>
    <recommendedName>
        <fullName evidence="3">Collagen-binding domain of a collagenase</fullName>
    </recommendedName>
</protein>
<keyword evidence="2" id="KW-1185">Reference proteome</keyword>
<accession>A0A1M6B689</accession>
<dbReference type="EMBL" id="FQZE01000002">
    <property type="protein sequence ID" value="SHI44225.1"/>
    <property type="molecule type" value="Genomic_DNA"/>
</dbReference>
<dbReference type="Proteomes" id="UP000184050">
    <property type="component" value="Unassembled WGS sequence"/>
</dbReference>
<name>A0A1M6B689_9BACT</name>
<reference evidence="1 2" key="1">
    <citation type="submission" date="2016-11" db="EMBL/GenBank/DDBJ databases">
        <authorList>
            <person name="Jaros S."/>
            <person name="Januszkiewicz K."/>
            <person name="Wedrychowicz H."/>
        </authorList>
    </citation>
    <scope>NUCLEOTIDE SEQUENCE [LARGE SCALE GENOMIC DNA]</scope>
    <source>
        <strain evidence="1 2">DSM 27063</strain>
    </source>
</reference>
<proteinExistence type="predicted"/>
<dbReference type="OrthoDB" id="5488826at2"/>
<dbReference type="AlphaFoldDB" id="A0A1M6B689"/>
<evidence type="ECO:0000313" key="1">
    <source>
        <dbReference type="EMBL" id="SHI44225.1"/>
    </source>
</evidence>
<dbReference type="SUPFAM" id="SSF51445">
    <property type="entry name" value="(Trans)glycosidases"/>
    <property type="match status" value="1"/>
</dbReference>
<sequence length="499" mass="55836">MIKQLWILLGVLFFLSCKPTSGTINGISINPENPHYLLWDETPVFLLGATGYHSWTPVSRPAEVNFIEQLDRLAKVIDDIGSPHVRGFVRCLPYDPMNHMHDGEVEKVLQPWLKLDDGRYDLAQFEPEWEKRLRDYLNAAFERHIVVSLEVWDDWSVTRGPGGAYDPGEGNGWNGHPFNPKNNVNFDETILSAETSVCNAPFYKTIPKRNNNTQVLSLQKKYVDRLLSVATNYPNVILNISNESRAHLDWSRFWAGYIREKVPSGFMIGEMPSTNRKDGGGECEYEFSPLNLCTEPFYDFVDISQGVSSHEFGPPSKQAIGAGERILQYRQAMAEAETQRPLIVSKDYSRDENGGDMVLWSRFVSGAASARFHRPAGDDPESVIDFQHAAIGRLGRFIAKIPFWQMSPNPGIVVKLPEGTGANVLAEPASVCAIQLIGAAKSGSVYLDLSPGNWNVQWIDPSTGNEINELEVSAGESPVKLDFLDGKDHRIILLKKKSD</sequence>
<organism evidence="1 2">
    <name type="scientific">Tangfeifania diversioriginum</name>
    <dbReference type="NCBI Taxonomy" id="1168035"/>
    <lineage>
        <taxon>Bacteria</taxon>
        <taxon>Pseudomonadati</taxon>
        <taxon>Bacteroidota</taxon>
        <taxon>Bacteroidia</taxon>
        <taxon>Marinilabiliales</taxon>
        <taxon>Prolixibacteraceae</taxon>
        <taxon>Tangfeifania</taxon>
    </lineage>
</organism>
<dbReference type="STRING" id="1168035.SAMN05444280_102101"/>
<evidence type="ECO:0000313" key="2">
    <source>
        <dbReference type="Proteomes" id="UP000184050"/>
    </source>
</evidence>